<gene>
    <name evidence="5" type="ORF">NEQG_01528</name>
</gene>
<dbReference type="PANTHER" id="PTHR46648:SF1">
    <property type="entry name" value="ADENOSINE 5'-MONOPHOSPHORAMIDASE HNT1"/>
    <property type="match status" value="1"/>
</dbReference>
<dbReference type="InParanoid" id="I3EFT7"/>
<dbReference type="FunCoup" id="I3EFT7">
    <property type="interactions" value="74"/>
</dbReference>
<dbReference type="Gene3D" id="3.30.428.10">
    <property type="entry name" value="HIT-like"/>
    <property type="match status" value="1"/>
</dbReference>
<evidence type="ECO:0000313" key="5">
    <source>
        <dbReference type="EMBL" id="EIJ88084.1"/>
    </source>
</evidence>
<dbReference type="EMBL" id="GL870879">
    <property type="protein sequence ID" value="EIJ88084.1"/>
    <property type="molecule type" value="Genomic_DNA"/>
</dbReference>
<dbReference type="AlphaFoldDB" id="I3EFT7"/>
<name>I3EFT7_NEMP3</name>
<feature type="active site" description="Tele-AMP-histidine intermediate" evidence="1">
    <location>
        <position position="92"/>
    </location>
</feature>
<dbReference type="PROSITE" id="PS51084">
    <property type="entry name" value="HIT_2"/>
    <property type="match status" value="1"/>
</dbReference>
<dbReference type="HOGENOM" id="CLU_056776_3_0_1"/>
<proteinExistence type="predicted"/>
<protein>
    <submittedName>
        <fullName evidence="5">Hit family protein 1</fullName>
    </submittedName>
</protein>
<organism evidence="5 6">
    <name type="scientific">Nematocida parisii (strain ERTm3)</name>
    <name type="common">Nematode killer fungus</name>
    <dbReference type="NCBI Taxonomy" id="935791"/>
    <lineage>
        <taxon>Eukaryota</taxon>
        <taxon>Fungi</taxon>
        <taxon>Fungi incertae sedis</taxon>
        <taxon>Microsporidia</taxon>
        <taxon>Nematocida</taxon>
    </lineage>
</organism>
<feature type="short sequence motif" description="Histidine triad motif" evidence="2 3">
    <location>
        <begin position="90"/>
        <end position="94"/>
    </location>
</feature>
<evidence type="ECO:0000313" key="6">
    <source>
        <dbReference type="Proteomes" id="UP000002872"/>
    </source>
</evidence>
<dbReference type="SUPFAM" id="SSF54197">
    <property type="entry name" value="HIT-like"/>
    <property type="match status" value="1"/>
</dbReference>
<evidence type="ECO:0000256" key="3">
    <source>
        <dbReference type="PROSITE-ProRule" id="PRU00464"/>
    </source>
</evidence>
<accession>I3EFT7</accession>
<sequence>MESCLFCRIIKGELGSVIYETRRHVVIADINPVSLGHLLVIPKYHSAQMEGLPDEYLEECLVLIKKIVLQLGIPKYNLLQNNGHIQSVHHVHYHIIPYCEKTQEGLQVELKVSSTGKESLPTIIESYKKKLQVLNSK</sequence>
<evidence type="ECO:0000256" key="2">
    <source>
        <dbReference type="PIRSR" id="PIRSR601310-3"/>
    </source>
</evidence>
<reference evidence="5" key="1">
    <citation type="submission" date="2011-01" db="EMBL/GenBank/DDBJ databases">
        <title>The Genome Sequence of Nematocida parisii strain ERTm3.</title>
        <authorList>
            <consortium name="The Broad Institute Genome Sequencing Platform"/>
            <consortium name="The Broad Institute Genome Sequencing Center for Infectious Disease"/>
            <person name="Cuomo C."/>
            <person name="Troemel E."/>
            <person name="Young S.K."/>
            <person name="Zeng Q."/>
            <person name="Gargeya S."/>
            <person name="Fitzgerald M."/>
            <person name="Haas B."/>
            <person name="Abouelleil A."/>
            <person name="Alvarado L."/>
            <person name="Arachchi H.M."/>
            <person name="Berlin A."/>
            <person name="Chapman S.B."/>
            <person name="Gearin G."/>
            <person name="Goldberg J."/>
            <person name="Griggs A."/>
            <person name="Gujja S."/>
            <person name="Hansen M."/>
            <person name="Heiman D."/>
            <person name="Howarth C."/>
            <person name="Larimer J."/>
            <person name="Lui A."/>
            <person name="MacDonald P.J.P."/>
            <person name="McCowen C."/>
            <person name="Montmayeur A."/>
            <person name="Murphy C."/>
            <person name="Neiman D."/>
            <person name="Pearson M."/>
            <person name="Priest M."/>
            <person name="Roberts A."/>
            <person name="Saif S."/>
            <person name="Shea T."/>
            <person name="Sisk P."/>
            <person name="Stolte C."/>
            <person name="Sykes S."/>
            <person name="Wortman J."/>
            <person name="Nusbaum C."/>
            <person name="Birren B."/>
        </authorList>
    </citation>
    <scope>NUCLEOTIDE SEQUENCE</scope>
    <source>
        <strain evidence="5">ERTm3</strain>
    </source>
</reference>
<dbReference type="VEuPathDB" id="MicrosporidiaDB:NEQG_01528"/>
<evidence type="ECO:0000256" key="1">
    <source>
        <dbReference type="PIRSR" id="PIRSR601310-1"/>
    </source>
</evidence>
<dbReference type="InterPro" id="IPR011146">
    <property type="entry name" value="HIT-like"/>
</dbReference>
<dbReference type="GO" id="GO:0009117">
    <property type="term" value="P:nucleotide metabolic process"/>
    <property type="evidence" value="ECO:0007669"/>
    <property type="project" value="TreeGrafter"/>
</dbReference>
<dbReference type="Proteomes" id="UP000002872">
    <property type="component" value="Unassembled WGS sequence"/>
</dbReference>
<dbReference type="STRING" id="935791.I3EFT7"/>
<dbReference type="OMA" id="YHAEFMH"/>
<dbReference type="InterPro" id="IPR036265">
    <property type="entry name" value="HIT-like_sf"/>
</dbReference>
<dbReference type="Pfam" id="PF01230">
    <property type="entry name" value="HIT"/>
    <property type="match status" value="1"/>
</dbReference>
<dbReference type="GO" id="GO:0003824">
    <property type="term" value="F:catalytic activity"/>
    <property type="evidence" value="ECO:0007669"/>
    <property type="project" value="InterPro"/>
</dbReference>
<feature type="domain" description="HIT" evidence="4">
    <location>
        <begin position="5"/>
        <end position="106"/>
    </location>
</feature>
<evidence type="ECO:0000259" key="4">
    <source>
        <dbReference type="PROSITE" id="PS51084"/>
    </source>
</evidence>
<keyword evidence="6" id="KW-1185">Reference proteome</keyword>
<dbReference type="PANTHER" id="PTHR46648">
    <property type="entry name" value="HIT FAMILY PROTEIN 1"/>
    <property type="match status" value="1"/>
</dbReference>
<dbReference type="OrthoDB" id="672793at2759"/>
<dbReference type="InterPro" id="IPR001310">
    <property type="entry name" value="Histidine_triad_HIT"/>
</dbReference>